<dbReference type="EMBL" id="CAEY01000761">
    <property type="status" value="NOT_ANNOTATED_CDS"/>
    <property type="molecule type" value="Genomic_DNA"/>
</dbReference>
<sequence>MTLQQPLLEPQKEKSLTARYIEITLVVALYWIVSISMVFINKHILSDKSVNFEAPLFITFYQCLCTIIFCLVCNFIGQVRPSWVHWLGFPRLHLRPTIVKKVFPLSIVFVGMITMCSCVLNLSVLLSTLLVDH</sequence>
<feature type="transmembrane region" description="Helical" evidence="1">
    <location>
        <begin position="20"/>
        <end position="40"/>
    </location>
</feature>
<evidence type="ECO:0000256" key="1">
    <source>
        <dbReference type="SAM" id="Phobius"/>
    </source>
</evidence>
<evidence type="ECO:0000313" key="2">
    <source>
        <dbReference type="EnsemblMetazoa" id="tetur29g01070.1"/>
    </source>
</evidence>
<feature type="transmembrane region" description="Helical" evidence="1">
    <location>
        <begin position="102"/>
        <end position="131"/>
    </location>
</feature>
<proteinExistence type="predicted"/>
<accession>T1L036</accession>
<keyword evidence="1" id="KW-0472">Membrane</keyword>
<organism evidence="2 3">
    <name type="scientific">Tetranychus urticae</name>
    <name type="common">Two-spotted spider mite</name>
    <dbReference type="NCBI Taxonomy" id="32264"/>
    <lineage>
        <taxon>Eukaryota</taxon>
        <taxon>Metazoa</taxon>
        <taxon>Ecdysozoa</taxon>
        <taxon>Arthropoda</taxon>
        <taxon>Chelicerata</taxon>
        <taxon>Arachnida</taxon>
        <taxon>Acari</taxon>
        <taxon>Acariformes</taxon>
        <taxon>Trombidiformes</taxon>
        <taxon>Prostigmata</taxon>
        <taxon>Eleutherengona</taxon>
        <taxon>Raphignathae</taxon>
        <taxon>Tetranychoidea</taxon>
        <taxon>Tetranychidae</taxon>
        <taxon>Tetranychus</taxon>
    </lineage>
</organism>
<keyword evidence="1" id="KW-1133">Transmembrane helix</keyword>
<dbReference type="EnsemblMetazoa" id="tetur29g01070.1">
    <property type="protein sequence ID" value="tetur29g01070.1"/>
    <property type="gene ID" value="tetur29g01070"/>
</dbReference>
<reference evidence="2" key="2">
    <citation type="submission" date="2015-06" db="UniProtKB">
        <authorList>
            <consortium name="EnsemblMetazoa"/>
        </authorList>
    </citation>
    <scope>IDENTIFICATION</scope>
</reference>
<dbReference type="HOGENOM" id="CLU_1909327_0_0_1"/>
<keyword evidence="3" id="KW-1185">Reference proteome</keyword>
<feature type="transmembrane region" description="Helical" evidence="1">
    <location>
        <begin position="52"/>
        <end position="77"/>
    </location>
</feature>
<evidence type="ECO:0000313" key="3">
    <source>
        <dbReference type="Proteomes" id="UP000015104"/>
    </source>
</evidence>
<dbReference type="AlphaFoldDB" id="T1L036"/>
<protein>
    <recommendedName>
        <fullName evidence="4">Sugar phosphate transporter domain-containing protein</fullName>
    </recommendedName>
</protein>
<name>T1L036_TETUR</name>
<dbReference type="eggNOG" id="KOG1442">
    <property type="taxonomic scope" value="Eukaryota"/>
</dbReference>
<keyword evidence="1" id="KW-0812">Transmembrane</keyword>
<dbReference type="STRING" id="32264.T1L036"/>
<reference evidence="3" key="1">
    <citation type="submission" date="2011-08" db="EMBL/GenBank/DDBJ databases">
        <authorList>
            <person name="Rombauts S."/>
        </authorList>
    </citation>
    <scope>NUCLEOTIDE SEQUENCE</scope>
    <source>
        <strain evidence="3">London</strain>
    </source>
</reference>
<evidence type="ECO:0008006" key="4">
    <source>
        <dbReference type="Google" id="ProtNLM"/>
    </source>
</evidence>
<dbReference type="Proteomes" id="UP000015104">
    <property type="component" value="Unassembled WGS sequence"/>
</dbReference>